<evidence type="ECO:0000256" key="1">
    <source>
        <dbReference type="ARBA" id="ARBA00022737"/>
    </source>
</evidence>
<dbReference type="PANTHER" id="PTHR44186">
    <property type="match status" value="1"/>
</dbReference>
<name>E4XFG8_OIKDI</name>
<dbReference type="GO" id="GO:0061512">
    <property type="term" value="P:protein localization to cilium"/>
    <property type="evidence" value="ECO:0007669"/>
    <property type="project" value="TreeGrafter"/>
</dbReference>
<gene>
    <name evidence="5" type="ORF">GSOID_T00010289001</name>
</gene>
<dbReference type="PANTHER" id="PTHR44186:SF1">
    <property type="entry name" value="BARDET-BIEDL SYNDROME 4 PROTEIN"/>
    <property type="match status" value="1"/>
</dbReference>
<keyword evidence="1" id="KW-0677">Repeat</keyword>
<dbReference type="GO" id="GO:0060271">
    <property type="term" value="P:cilium assembly"/>
    <property type="evidence" value="ECO:0007669"/>
    <property type="project" value="TreeGrafter"/>
</dbReference>
<dbReference type="Proteomes" id="UP000001307">
    <property type="component" value="Unassembled WGS sequence"/>
</dbReference>
<dbReference type="Pfam" id="PF13181">
    <property type="entry name" value="TPR_8"/>
    <property type="match status" value="1"/>
</dbReference>
<keyword evidence="2 4" id="KW-0802">TPR repeat</keyword>
<dbReference type="SUPFAM" id="SSF48452">
    <property type="entry name" value="TPR-like"/>
    <property type="match status" value="1"/>
</dbReference>
<evidence type="ECO:0000256" key="3">
    <source>
        <dbReference type="ARBA" id="ARBA00023778"/>
    </source>
</evidence>
<evidence type="ECO:0000256" key="4">
    <source>
        <dbReference type="PROSITE-ProRule" id="PRU00339"/>
    </source>
</evidence>
<dbReference type="InterPro" id="IPR019734">
    <property type="entry name" value="TPR_rpt"/>
</dbReference>
<dbReference type="OrthoDB" id="309339at2759"/>
<dbReference type="FunCoup" id="E4XFG8">
    <property type="interactions" value="17"/>
</dbReference>
<dbReference type="SMART" id="SM00028">
    <property type="entry name" value="TPR"/>
    <property type="match status" value="4"/>
</dbReference>
<sequence length="359" mass="40618">MKENDSAKLETVQAASRSLFLLGRYKAAADSLNQIDKAKDSSDWKHHLYLGQCYKAAGHPEKASKHFSMSLDKSPNVDAYVEMADSACSSADKSNALESIKKGLELFPESHKLSLKHGEITTDSLLITRRALPETDLNYAMQFLRLATENDSDASLMLGALLQRTSAEKAIVCYRDVYNENPASPQLWNNLGVLCIQKGKKLAAMACFRRATYVDPMFWKAWLNLAMFYLRNGQLVGAFNAFSHVLSLYRNAFIFNLFAVNLQLLGQMENAAKAFKKSKRMESELVDINERLTCLQNRFVFYANYEGMSTGETKADFKKSLSKKLAQEKEAMYSESPRYLEPELEKRLNTFFAEFGMVI</sequence>
<dbReference type="Gene3D" id="1.25.40.10">
    <property type="entry name" value="Tetratricopeptide repeat domain"/>
    <property type="match status" value="2"/>
</dbReference>
<comment type="similarity">
    <text evidence="3">Belongs to the BBS4 family.</text>
</comment>
<dbReference type="EMBL" id="FN653045">
    <property type="protein sequence ID" value="CBY24428.1"/>
    <property type="molecule type" value="Genomic_DNA"/>
</dbReference>
<protein>
    <recommendedName>
        <fullName evidence="7">Bardet-Biedl syndrome 4 protein homolog</fullName>
    </recommendedName>
</protein>
<proteinExistence type="inferred from homology"/>
<organism evidence="5">
    <name type="scientific">Oikopleura dioica</name>
    <name type="common">Tunicate</name>
    <dbReference type="NCBI Taxonomy" id="34765"/>
    <lineage>
        <taxon>Eukaryota</taxon>
        <taxon>Metazoa</taxon>
        <taxon>Chordata</taxon>
        <taxon>Tunicata</taxon>
        <taxon>Appendicularia</taxon>
        <taxon>Copelata</taxon>
        <taxon>Oikopleuridae</taxon>
        <taxon>Oikopleura</taxon>
    </lineage>
</organism>
<dbReference type="InterPro" id="IPR011990">
    <property type="entry name" value="TPR-like_helical_dom_sf"/>
</dbReference>
<feature type="repeat" description="TPR" evidence="4">
    <location>
        <begin position="185"/>
        <end position="218"/>
    </location>
</feature>
<evidence type="ECO:0008006" key="7">
    <source>
        <dbReference type="Google" id="ProtNLM"/>
    </source>
</evidence>
<evidence type="ECO:0000313" key="6">
    <source>
        <dbReference type="Proteomes" id="UP000001307"/>
    </source>
</evidence>
<keyword evidence="6" id="KW-1185">Reference proteome</keyword>
<dbReference type="InParanoid" id="E4XFG8"/>
<dbReference type="GO" id="GO:0036064">
    <property type="term" value="C:ciliary basal body"/>
    <property type="evidence" value="ECO:0007669"/>
    <property type="project" value="TreeGrafter"/>
</dbReference>
<accession>E4XFG8</accession>
<evidence type="ECO:0000256" key="2">
    <source>
        <dbReference type="ARBA" id="ARBA00022803"/>
    </source>
</evidence>
<dbReference type="PROSITE" id="PS50005">
    <property type="entry name" value="TPR"/>
    <property type="match status" value="1"/>
</dbReference>
<evidence type="ECO:0000313" key="5">
    <source>
        <dbReference type="EMBL" id="CBY24428.1"/>
    </source>
</evidence>
<reference evidence="5" key="1">
    <citation type="journal article" date="2010" name="Science">
        <title>Plasticity of animal genome architecture unmasked by rapid evolution of a pelagic tunicate.</title>
        <authorList>
            <person name="Denoeud F."/>
            <person name="Henriet S."/>
            <person name="Mungpakdee S."/>
            <person name="Aury J.M."/>
            <person name="Da Silva C."/>
            <person name="Brinkmann H."/>
            <person name="Mikhaleva J."/>
            <person name="Olsen L.C."/>
            <person name="Jubin C."/>
            <person name="Canestro C."/>
            <person name="Bouquet J.M."/>
            <person name="Danks G."/>
            <person name="Poulain J."/>
            <person name="Campsteijn C."/>
            <person name="Adamski M."/>
            <person name="Cross I."/>
            <person name="Yadetie F."/>
            <person name="Muffato M."/>
            <person name="Louis A."/>
            <person name="Butcher S."/>
            <person name="Tsagkogeorga G."/>
            <person name="Konrad A."/>
            <person name="Singh S."/>
            <person name="Jensen M.F."/>
            <person name="Cong E.H."/>
            <person name="Eikeseth-Otteraa H."/>
            <person name="Noel B."/>
            <person name="Anthouard V."/>
            <person name="Porcel B.M."/>
            <person name="Kachouri-Lafond R."/>
            <person name="Nishino A."/>
            <person name="Ugolini M."/>
            <person name="Chourrout P."/>
            <person name="Nishida H."/>
            <person name="Aasland R."/>
            <person name="Huzurbazar S."/>
            <person name="Westhof E."/>
            <person name="Delsuc F."/>
            <person name="Lehrach H."/>
            <person name="Reinhardt R."/>
            <person name="Weissenbach J."/>
            <person name="Roy S.W."/>
            <person name="Artiguenave F."/>
            <person name="Postlethwait J.H."/>
            <person name="Manak J.R."/>
            <person name="Thompson E.M."/>
            <person name="Jaillon O."/>
            <person name="Du Pasquier L."/>
            <person name="Boudinot P."/>
            <person name="Liberles D.A."/>
            <person name="Volff J.N."/>
            <person name="Philippe H."/>
            <person name="Lenhard B."/>
            <person name="Roest Crollius H."/>
            <person name="Wincker P."/>
            <person name="Chourrout D."/>
        </authorList>
    </citation>
    <scope>NUCLEOTIDE SEQUENCE [LARGE SCALE GENOMIC DNA]</scope>
</reference>
<dbReference type="AlphaFoldDB" id="E4XFG8"/>